<protein>
    <submittedName>
        <fullName evidence="1">Uncharacterized protein</fullName>
    </submittedName>
</protein>
<evidence type="ECO:0000313" key="1">
    <source>
        <dbReference type="EMBL" id="TWF41165.1"/>
    </source>
</evidence>
<gene>
    <name evidence="1" type="ORF">FHW37_1341</name>
</gene>
<organism evidence="1 2">
    <name type="scientific">Neorhizobium alkalisoli</name>
    <dbReference type="NCBI Taxonomy" id="528178"/>
    <lineage>
        <taxon>Bacteria</taxon>
        <taxon>Pseudomonadati</taxon>
        <taxon>Pseudomonadota</taxon>
        <taxon>Alphaproteobacteria</taxon>
        <taxon>Hyphomicrobiales</taxon>
        <taxon>Rhizobiaceae</taxon>
        <taxon>Rhizobium/Agrobacterium group</taxon>
        <taxon>Neorhizobium</taxon>
    </lineage>
</organism>
<evidence type="ECO:0000313" key="2">
    <source>
        <dbReference type="Proteomes" id="UP000320653"/>
    </source>
</evidence>
<accession>A0A561PSS6</accession>
<comment type="caution">
    <text evidence="1">The sequence shown here is derived from an EMBL/GenBank/DDBJ whole genome shotgun (WGS) entry which is preliminary data.</text>
</comment>
<dbReference type="Proteomes" id="UP000320653">
    <property type="component" value="Unassembled WGS sequence"/>
</dbReference>
<reference evidence="1 2" key="1">
    <citation type="submission" date="2019-06" db="EMBL/GenBank/DDBJ databases">
        <title>Sorghum-associated microbial communities from plants grown in Nebraska, USA.</title>
        <authorList>
            <person name="Schachtman D."/>
        </authorList>
    </citation>
    <scope>NUCLEOTIDE SEQUENCE [LARGE SCALE GENOMIC DNA]</scope>
    <source>
        <strain evidence="1 2">1225</strain>
    </source>
</reference>
<keyword evidence="2" id="KW-1185">Reference proteome</keyword>
<dbReference type="EMBL" id="VIWP01000034">
    <property type="protein sequence ID" value="TWF41165.1"/>
    <property type="molecule type" value="Genomic_DNA"/>
</dbReference>
<name>A0A561PSS6_9HYPH</name>
<dbReference type="AlphaFoldDB" id="A0A561PSS6"/>
<sequence>MLEDVCRERRIEVSHPEAQPLARELTDWYLFGVKHPDQLKEMLKPL</sequence>
<proteinExistence type="predicted"/>